<evidence type="ECO:0000256" key="4">
    <source>
        <dbReference type="ARBA" id="ARBA00022989"/>
    </source>
</evidence>
<feature type="transmembrane region" description="Helical" evidence="6">
    <location>
        <begin position="435"/>
        <end position="455"/>
    </location>
</feature>
<keyword evidence="5 6" id="KW-0472">Membrane</keyword>
<gene>
    <name evidence="8" type="ORF">DSCW_36380</name>
</gene>
<sequence length="813" mass="90055">MTNVHRRLETLFAGIAAWIYTHRFITLGVILLITVVLTGQLPRLTMDTREESFFHENDPTLIAYNEFRDRFGQDDMFIIGMKPEKGLTPDFLAAMSQLHRELEEKVPYLDEVTSLVNGRVVRAEGDTLIVEDLMPGPVETVDEHRRIMGLIDRYPLYDNLLVSTDRSLAMILVKAQAVVNTAEVDLMAGFENEPESSSEPHRQFLSNEQNVEIDTVIRNIVEKYRGKGIDFYFAGNPVFVAEIQRGIEKDLGMMIPLSFLLIVIFLAMLFRRISGVVYPLIAVLLSLISSFGIMAVWGIPISNAIQILPTFLIVVGIANAVHILTIFYQNYQINEDKQQAIVQAVGYTGLPVFMTSLTTACGLLSFVWADVAIVAHLGYVAPVGVMLAFVYTLFLLPSLVAIFPIKLIAPSHSGKRFIVDRLFDGITRITTQRPIMITLLWAVLLILAGSGALAVRFSHNAMTWLPEGSTVRVGTEMLDRKNGGTVMLEVIVDSGRQNGFHDPDLLARLAEAGEVIPTISEHRIRAGKVFSIADALKETNRALNQDRDAAYIVPDTRELIAQELILFESSGSDDLTELSDSTYQTARLSVLAPFTDSILYKDYVDRIKNYLQGQFPNETVTLTGHMALFIGITKLFITSMAKSYLFALLVITLLMILMIGRIRIGLMSMIANIVPIIMIFGIMGVTGIPLDLFTILIGSIVLGLVVDDTIHFLHHFRRSFEAGGSVEKAVRETLFTTGRAMVITSLVLCGSFFIYTTAYLTCNVHFGLLTGCAVLFALAADFLMVPALLTIVFGKRLVVKGRQGQAVMNGGGH</sequence>
<organism evidence="8 9">
    <name type="scientific">Desulfosarcina widdelii</name>
    <dbReference type="NCBI Taxonomy" id="947919"/>
    <lineage>
        <taxon>Bacteria</taxon>
        <taxon>Pseudomonadati</taxon>
        <taxon>Thermodesulfobacteriota</taxon>
        <taxon>Desulfobacteria</taxon>
        <taxon>Desulfobacterales</taxon>
        <taxon>Desulfosarcinaceae</taxon>
        <taxon>Desulfosarcina</taxon>
    </lineage>
</organism>
<proteinExistence type="predicted"/>
<dbReference type="KEGG" id="dwd:DSCW_36380"/>
<evidence type="ECO:0000256" key="6">
    <source>
        <dbReference type="SAM" id="Phobius"/>
    </source>
</evidence>
<dbReference type="PROSITE" id="PS50156">
    <property type="entry name" value="SSD"/>
    <property type="match status" value="2"/>
</dbReference>
<accession>A0A5K7Z940</accession>
<feature type="transmembrane region" description="Helical" evidence="6">
    <location>
        <begin position="251"/>
        <end position="270"/>
    </location>
</feature>
<feature type="transmembrane region" description="Helical" evidence="6">
    <location>
        <begin position="734"/>
        <end position="755"/>
    </location>
</feature>
<name>A0A5K7Z940_9BACT</name>
<comment type="subcellular location">
    <subcellularLocation>
        <location evidence="1">Cell membrane</location>
        <topology evidence="1">Multi-pass membrane protein</topology>
    </subcellularLocation>
</comment>
<dbReference type="Pfam" id="PF03176">
    <property type="entry name" value="MMPL"/>
    <property type="match status" value="2"/>
</dbReference>
<dbReference type="RefSeq" id="WP_155305073.1">
    <property type="nucleotide sequence ID" value="NZ_AP021875.1"/>
</dbReference>
<keyword evidence="4 6" id="KW-1133">Transmembrane helix</keyword>
<dbReference type="GO" id="GO:0005886">
    <property type="term" value="C:plasma membrane"/>
    <property type="evidence" value="ECO:0007669"/>
    <property type="project" value="UniProtKB-SubCell"/>
</dbReference>
<dbReference type="OrthoDB" id="9794724at2"/>
<feature type="transmembrane region" description="Helical" evidence="6">
    <location>
        <begin position="340"/>
        <end position="367"/>
    </location>
</feature>
<evidence type="ECO:0000256" key="1">
    <source>
        <dbReference type="ARBA" id="ARBA00004651"/>
    </source>
</evidence>
<evidence type="ECO:0000256" key="3">
    <source>
        <dbReference type="ARBA" id="ARBA00022692"/>
    </source>
</evidence>
<protein>
    <submittedName>
        <fullName evidence="8">RND transporter</fullName>
    </submittedName>
</protein>
<feature type="domain" description="SSD" evidence="7">
    <location>
        <begin position="280"/>
        <end position="402"/>
    </location>
</feature>
<dbReference type="EMBL" id="AP021875">
    <property type="protein sequence ID" value="BBO76221.1"/>
    <property type="molecule type" value="Genomic_DNA"/>
</dbReference>
<dbReference type="PANTHER" id="PTHR33406">
    <property type="entry name" value="MEMBRANE PROTEIN MJ1562-RELATED"/>
    <property type="match status" value="1"/>
</dbReference>
<feature type="transmembrane region" description="Helical" evidence="6">
    <location>
        <begin position="311"/>
        <end position="328"/>
    </location>
</feature>
<feature type="domain" description="SSD" evidence="7">
    <location>
        <begin position="634"/>
        <end position="791"/>
    </location>
</feature>
<dbReference type="Proteomes" id="UP000427769">
    <property type="component" value="Chromosome"/>
</dbReference>
<evidence type="ECO:0000256" key="5">
    <source>
        <dbReference type="ARBA" id="ARBA00023136"/>
    </source>
</evidence>
<feature type="transmembrane region" description="Helical" evidence="6">
    <location>
        <begin position="12"/>
        <end position="37"/>
    </location>
</feature>
<reference evidence="8 9" key="1">
    <citation type="submission" date="2019-11" db="EMBL/GenBank/DDBJ databases">
        <title>Comparative genomics of hydrocarbon-degrading Desulfosarcina strains.</title>
        <authorList>
            <person name="Watanabe M."/>
            <person name="Kojima H."/>
            <person name="Fukui M."/>
        </authorList>
    </citation>
    <scope>NUCLEOTIDE SEQUENCE [LARGE SCALE GENOMIC DNA]</scope>
    <source>
        <strain evidence="8 9">PP31</strain>
    </source>
</reference>
<dbReference type="Gene3D" id="1.20.1640.10">
    <property type="entry name" value="Multidrug efflux transporter AcrB transmembrane domain"/>
    <property type="match status" value="2"/>
</dbReference>
<evidence type="ECO:0000313" key="9">
    <source>
        <dbReference type="Proteomes" id="UP000427769"/>
    </source>
</evidence>
<keyword evidence="2" id="KW-1003">Cell membrane</keyword>
<feature type="transmembrane region" description="Helical" evidence="6">
    <location>
        <begin position="379"/>
        <end position="405"/>
    </location>
</feature>
<keyword evidence="3 6" id="KW-0812">Transmembrane</keyword>
<evidence type="ECO:0000313" key="8">
    <source>
        <dbReference type="EMBL" id="BBO76221.1"/>
    </source>
</evidence>
<feature type="transmembrane region" description="Helical" evidence="6">
    <location>
        <begin position="692"/>
        <end position="713"/>
    </location>
</feature>
<keyword evidence="9" id="KW-1185">Reference proteome</keyword>
<feature type="transmembrane region" description="Helical" evidence="6">
    <location>
        <begin position="767"/>
        <end position="793"/>
    </location>
</feature>
<evidence type="ECO:0000259" key="7">
    <source>
        <dbReference type="PROSITE" id="PS50156"/>
    </source>
</evidence>
<evidence type="ECO:0000256" key="2">
    <source>
        <dbReference type="ARBA" id="ARBA00022475"/>
    </source>
</evidence>
<dbReference type="SUPFAM" id="SSF82866">
    <property type="entry name" value="Multidrug efflux transporter AcrB transmembrane domain"/>
    <property type="match status" value="2"/>
</dbReference>
<dbReference type="InterPro" id="IPR050545">
    <property type="entry name" value="Mycobact_MmpL"/>
</dbReference>
<feature type="transmembrane region" description="Helical" evidence="6">
    <location>
        <begin position="276"/>
        <end position="299"/>
    </location>
</feature>
<dbReference type="AlphaFoldDB" id="A0A5K7Z940"/>
<feature type="transmembrane region" description="Helical" evidence="6">
    <location>
        <begin position="643"/>
        <end position="659"/>
    </location>
</feature>
<dbReference type="PANTHER" id="PTHR33406:SF12">
    <property type="entry name" value="BLR2997 PROTEIN"/>
    <property type="match status" value="1"/>
</dbReference>
<feature type="transmembrane region" description="Helical" evidence="6">
    <location>
        <begin position="666"/>
        <end position="686"/>
    </location>
</feature>
<dbReference type="InterPro" id="IPR000731">
    <property type="entry name" value="SSD"/>
</dbReference>
<dbReference type="InterPro" id="IPR004869">
    <property type="entry name" value="MMPL_dom"/>
</dbReference>